<dbReference type="KEGG" id="lum:CNR27_12995"/>
<evidence type="ECO:0000313" key="2">
    <source>
        <dbReference type="Proteomes" id="UP000218968"/>
    </source>
</evidence>
<protein>
    <submittedName>
        <fullName evidence="1">Uncharacterized protein</fullName>
    </submittedName>
</protein>
<dbReference type="AlphaFoldDB" id="A0A290XGF5"/>
<reference evidence="2" key="1">
    <citation type="submission" date="2017-09" db="EMBL/GenBank/DDBJ databases">
        <title>Luteimonas liuhanmingii sp.nov., isolated from the intestinal contents of Tibetan Plateau Pika in Yushu, Qinghai Province, China.</title>
        <authorList>
            <person name="Gui Z."/>
        </authorList>
    </citation>
    <scope>NUCLEOTIDE SEQUENCE [LARGE SCALE GENOMIC DNA]</scope>
    <source>
        <strain evidence="2">100111</strain>
    </source>
</reference>
<dbReference type="OrthoDB" id="6026172at2"/>
<keyword evidence="2" id="KW-1185">Reference proteome</keyword>
<sequence>MKHDSDSTLMISLGRNGRASYPDRPWEEIEPVLRRMWEFDGRLRAWHDVRATVLAAWRAGEDAAPQRRRSMEHRAA</sequence>
<gene>
    <name evidence="1" type="ORF">CNR27_12995</name>
</gene>
<accession>A0A290XGF5</accession>
<organism evidence="1 2">
    <name type="scientific">Luteimonas chenhongjianii</name>
    <dbReference type="NCBI Taxonomy" id="2006110"/>
    <lineage>
        <taxon>Bacteria</taxon>
        <taxon>Pseudomonadati</taxon>
        <taxon>Pseudomonadota</taxon>
        <taxon>Gammaproteobacteria</taxon>
        <taxon>Lysobacterales</taxon>
        <taxon>Lysobacteraceae</taxon>
        <taxon>Luteimonas</taxon>
    </lineage>
</organism>
<proteinExistence type="predicted"/>
<evidence type="ECO:0000313" key="1">
    <source>
        <dbReference type="EMBL" id="ATD68234.1"/>
    </source>
</evidence>
<dbReference type="EMBL" id="CP023406">
    <property type="protein sequence ID" value="ATD68234.1"/>
    <property type="molecule type" value="Genomic_DNA"/>
</dbReference>
<dbReference type="RefSeq" id="WP_096299395.1">
    <property type="nucleotide sequence ID" value="NZ_CP023406.1"/>
</dbReference>
<name>A0A290XGF5_9GAMM</name>
<dbReference type="Proteomes" id="UP000218968">
    <property type="component" value="Chromosome"/>
</dbReference>